<keyword evidence="3" id="KW-1185">Reference proteome</keyword>
<proteinExistence type="predicted"/>
<feature type="transmembrane region" description="Helical" evidence="1">
    <location>
        <begin position="58"/>
        <end position="78"/>
    </location>
</feature>
<comment type="caution">
    <text evidence="2">The sequence shown here is derived from an EMBL/GenBank/DDBJ whole genome shotgun (WGS) entry which is preliminary data.</text>
</comment>
<dbReference type="Proteomes" id="UP001183619">
    <property type="component" value="Unassembled WGS sequence"/>
</dbReference>
<name>A0ABU2B974_9CORY</name>
<dbReference type="EMBL" id="JAVDYF010000001">
    <property type="protein sequence ID" value="MDR7355167.1"/>
    <property type="molecule type" value="Genomic_DNA"/>
</dbReference>
<keyword evidence="1" id="KW-0812">Transmembrane</keyword>
<evidence type="ECO:0000313" key="2">
    <source>
        <dbReference type="EMBL" id="MDR7355167.1"/>
    </source>
</evidence>
<protein>
    <recommendedName>
        <fullName evidence="4">DUF1049 domain-containing protein</fullName>
    </recommendedName>
</protein>
<keyword evidence="1" id="KW-0472">Membrane</keyword>
<sequence length="122" mass="13428">MPDLGANPGQTGVAGCGWVVASVVESERRIPLDINTVVFMAQQGAGPVGSEFGKASPIGWFVLIALVVAVLFIGWAFHRRYSRMNRRRLFAEAHGLDLFDAETLDKAMAEAGVLDRRKKHWF</sequence>
<accession>A0ABU2B974</accession>
<evidence type="ECO:0000256" key="1">
    <source>
        <dbReference type="SAM" id="Phobius"/>
    </source>
</evidence>
<organism evidence="2 3">
    <name type="scientific">Corynebacterium felinum</name>
    <dbReference type="NCBI Taxonomy" id="131318"/>
    <lineage>
        <taxon>Bacteria</taxon>
        <taxon>Bacillati</taxon>
        <taxon>Actinomycetota</taxon>
        <taxon>Actinomycetes</taxon>
        <taxon>Mycobacteriales</taxon>
        <taxon>Corynebacteriaceae</taxon>
        <taxon>Corynebacterium</taxon>
    </lineage>
</organism>
<keyword evidence="1" id="KW-1133">Transmembrane helix</keyword>
<evidence type="ECO:0008006" key="4">
    <source>
        <dbReference type="Google" id="ProtNLM"/>
    </source>
</evidence>
<reference evidence="2 3" key="1">
    <citation type="submission" date="2023-07" db="EMBL/GenBank/DDBJ databases">
        <title>Sequencing the genomes of 1000 actinobacteria strains.</title>
        <authorList>
            <person name="Klenk H.-P."/>
        </authorList>
    </citation>
    <scope>NUCLEOTIDE SEQUENCE [LARGE SCALE GENOMIC DNA]</scope>
    <source>
        <strain evidence="2 3">DSM 44508</strain>
    </source>
</reference>
<evidence type="ECO:0000313" key="3">
    <source>
        <dbReference type="Proteomes" id="UP001183619"/>
    </source>
</evidence>
<gene>
    <name evidence="2" type="ORF">J2S37_001705</name>
</gene>